<keyword evidence="3" id="KW-1185">Reference proteome</keyword>
<name>A0A9J6EQ76_RHIMP</name>
<proteinExistence type="predicted"/>
<comment type="caution">
    <text evidence="2">The sequence shown here is derived from an EMBL/GenBank/DDBJ whole genome shotgun (WGS) entry which is preliminary data.</text>
</comment>
<reference evidence="2" key="1">
    <citation type="journal article" date="2020" name="Cell">
        <title>Large-Scale Comparative Analyses of Tick Genomes Elucidate Their Genetic Diversity and Vector Capacities.</title>
        <authorList>
            <consortium name="Tick Genome and Microbiome Consortium (TIGMIC)"/>
            <person name="Jia N."/>
            <person name="Wang J."/>
            <person name="Shi W."/>
            <person name="Du L."/>
            <person name="Sun Y."/>
            <person name="Zhan W."/>
            <person name="Jiang J.F."/>
            <person name="Wang Q."/>
            <person name="Zhang B."/>
            <person name="Ji P."/>
            <person name="Bell-Sakyi L."/>
            <person name="Cui X.M."/>
            <person name="Yuan T.T."/>
            <person name="Jiang B.G."/>
            <person name="Yang W.F."/>
            <person name="Lam T.T."/>
            <person name="Chang Q.C."/>
            <person name="Ding S.J."/>
            <person name="Wang X.J."/>
            <person name="Zhu J.G."/>
            <person name="Ruan X.D."/>
            <person name="Zhao L."/>
            <person name="Wei J.T."/>
            <person name="Ye R.Z."/>
            <person name="Que T.C."/>
            <person name="Du C.H."/>
            <person name="Zhou Y.H."/>
            <person name="Cheng J.X."/>
            <person name="Dai P.F."/>
            <person name="Guo W.B."/>
            <person name="Han X.H."/>
            <person name="Huang E.J."/>
            <person name="Li L.F."/>
            <person name="Wei W."/>
            <person name="Gao Y.C."/>
            <person name="Liu J.Z."/>
            <person name="Shao H.Z."/>
            <person name="Wang X."/>
            <person name="Wang C.C."/>
            <person name="Yang T.C."/>
            <person name="Huo Q.B."/>
            <person name="Li W."/>
            <person name="Chen H.Y."/>
            <person name="Chen S.E."/>
            <person name="Zhou L.G."/>
            <person name="Ni X.B."/>
            <person name="Tian J.H."/>
            <person name="Sheng Y."/>
            <person name="Liu T."/>
            <person name="Pan Y.S."/>
            <person name="Xia L.Y."/>
            <person name="Li J."/>
            <person name="Zhao F."/>
            <person name="Cao W.C."/>
        </authorList>
    </citation>
    <scope>NUCLEOTIDE SEQUENCE</scope>
    <source>
        <strain evidence="2">Rmic-2018</strain>
    </source>
</reference>
<organism evidence="2 3">
    <name type="scientific">Rhipicephalus microplus</name>
    <name type="common">Cattle tick</name>
    <name type="synonym">Boophilus microplus</name>
    <dbReference type="NCBI Taxonomy" id="6941"/>
    <lineage>
        <taxon>Eukaryota</taxon>
        <taxon>Metazoa</taxon>
        <taxon>Ecdysozoa</taxon>
        <taxon>Arthropoda</taxon>
        <taxon>Chelicerata</taxon>
        <taxon>Arachnida</taxon>
        <taxon>Acari</taxon>
        <taxon>Parasitiformes</taxon>
        <taxon>Ixodida</taxon>
        <taxon>Ixodoidea</taxon>
        <taxon>Ixodidae</taxon>
        <taxon>Rhipicephalinae</taxon>
        <taxon>Rhipicephalus</taxon>
        <taxon>Boophilus</taxon>
    </lineage>
</organism>
<protein>
    <submittedName>
        <fullName evidence="2">Uncharacterized protein</fullName>
    </submittedName>
</protein>
<dbReference type="AlphaFoldDB" id="A0A9J6EQ76"/>
<dbReference type="EMBL" id="JABSTU010000003">
    <property type="protein sequence ID" value="KAH8036293.1"/>
    <property type="molecule type" value="Genomic_DNA"/>
</dbReference>
<accession>A0A9J6EQ76</accession>
<keyword evidence="1" id="KW-0812">Transmembrane</keyword>
<evidence type="ECO:0000313" key="2">
    <source>
        <dbReference type="EMBL" id="KAH8036293.1"/>
    </source>
</evidence>
<keyword evidence="1" id="KW-0472">Membrane</keyword>
<gene>
    <name evidence="2" type="ORF">HPB51_023332</name>
</gene>
<evidence type="ECO:0000256" key="1">
    <source>
        <dbReference type="SAM" id="Phobius"/>
    </source>
</evidence>
<dbReference type="Proteomes" id="UP000821866">
    <property type="component" value="Chromosome 11"/>
</dbReference>
<sequence length="176" mass="20490">MTNATTVRAMLPYWYPAATRPFLGAAHCMSDRLPEEWPECPPTQMLVAMVVFVSVLCCCIYGLLSKSQDERREGPRPRDERRAAPRYRYERRARLQTPDYNVVYRVLSETLDERSTGTRTPTPDADVVFARVDSRWSLDGDERYRVHPAMTSDSGRWTLRWPFTRRTRRASNTVPD</sequence>
<feature type="transmembrane region" description="Helical" evidence="1">
    <location>
        <begin position="45"/>
        <end position="64"/>
    </location>
</feature>
<evidence type="ECO:0000313" key="3">
    <source>
        <dbReference type="Proteomes" id="UP000821866"/>
    </source>
</evidence>
<reference evidence="2" key="2">
    <citation type="submission" date="2021-09" db="EMBL/GenBank/DDBJ databases">
        <authorList>
            <person name="Jia N."/>
            <person name="Wang J."/>
            <person name="Shi W."/>
            <person name="Du L."/>
            <person name="Sun Y."/>
            <person name="Zhan W."/>
            <person name="Jiang J."/>
            <person name="Wang Q."/>
            <person name="Zhang B."/>
            <person name="Ji P."/>
            <person name="Sakyi L.B."/>
            <person name="Cui X."/>
            <person name="Yuan T."/>
            <person name="Jiang B."/>
            <person name="Yang W."/>
            <person name="Lam T.T.-Y."/>
            <person name="Chang Q."/>
            <person name="Ding S."/>
            <person name="Wang X."/>
            <person name="Zhu J."/>
            <person name="Ruan X."/>
            <person name="Zhao L."/>
            <person name="Wei J."/>
            <person name="Que T."/>
            <person name="Du C."/>
            <person name="Cheng J."/>
            <person name="Dai P."/>
            <person name="Han X."/>
            <person name="Huang E."/>
            <person name="Gao Y."/>
            <person name="Liu J."/>
            <person name="Shao H."/>
            <person name="Ye R."/>
            <person name="Li L."/>
            <person name="Wei W."/>
            <person name="Wang X."/>
            <person name="Wang C."/>
            <person name="Huo Q."/>
            <person name="Li W."/>
            <person name="Guo W."/>
            <person name="Chen H."/>
            <person name="Chen S."/>
            <person name="Zhou L."/>
            <person name="Zhou L."/>
            <person name="Ni X."/>
            <person name="Tian J."/>
            <person name="Zhou Y."/>
            <person name="Sheng Y."/>
            <person name="Liu T."/>
            <person name="Pan Y."/>
            <person name="Xia L."/>
            <person name="Li J."/>
            <person name="Zhao F."/>
            <person name="Cao W."/>
        </authorList>
    </citation>
    <scope>NUCLEOTIDE SEQUENCE</scope>
    <source>
        <strain evidence="2">Rmic-2018</strain>
        <tissue evidence="2">Larvae</tissue>
    </source>
</reference>
<keyword evidence="1" id="KW-1133">Transmembrane helix</keyword>